<accession>A0ABW8I4R5</accession>
<feature type="region of interest" description="Disordered" evidence="1">
    <location>
        <begin position="64"/>
        <end position="83"/>
    </location>
</feature>
<comment type="caution">
    <text evidence="2">The sequence shown here is derived from an EMBL/GenBank/DDBJ whole genome shotgun (WGS) entry which is preliminary data.</text>
</comment>
<sequence length="83" mass="9818">MLRQANVLLPRKSLFDFIGKRLFDPRSKALQLDIRKAEPTVLGRQAYDRLTKWRFSAMQSDWHMTSSHKEAEPDTEKWKLLTS</sequence>
<evidence type="ECO:0000256" key="1">
    <source>
        <dbReference type="SAM" id="MobiDB-lite"/>
    </source>
</evidence>
<name>A0ABW8I4R5_9BACI</name>
<feature type="compositionally biased region" description="Basic and acidic residues" evidence="1">
    <location>
        <begin position="67"/>
        <end position="83"/>
    </location>
</feature>
<evidence type="ECO:0000313" key="2">
    <source>
        <dbReference type="EMBL" id="MFK2824426.1"/>
    </source>
</evidence>
<dbReference type="EMBL" id="JAUIYO010000001">
    <property type="protein sequence ID" value="MFK2824426.1"/>
    <property type="molecule type" value="Genomic_DNA"/>
</dbReference>
<evidence type="ECO:0000313" key="3">
    <source>
        <dbReference type="Proteomes" id="UP001619911"/>
    </source>
</evidence>
<proteinExistence type="predicted"/>
<protein>
    <submittedName>
        <fullName evidence="2">Uncharacterized protein</fullName>
    </submittedName>
</protein>
<dbReference type="RefSeq" id="WP_404313946.1">
    <property type="nucleotide sequence ID" value="NZ_JAUIYO010000001.1"/>
</dbReference>
<organism evidence="2 3">
    <name type="scientific">Bacillus lumedeiriae</name>
    <dbReference type="NCBI Taxonomy" id="3058829"/>
    <lineage>
        <taxon>Bacteria</taxon>
        <taxon>Bacillati</taxon>
        <taxon>Bacillota</taxon>
        <taxon>Bacilli</taxon>
        <taxon>Bacillales</taxon>
        <taxon>Bacillaceae</taxon>
        <taxon>Bacillus</taxon>
    </lineage>
</organism>
<gene>
    <name evidence="2" type="ORF">QYG89_01775</name>
</gene>
<keyword evidence="3" id="KW-1185">Reference proteome</keyword>
<reference evidence="2 3" key="1">
    <citation type="submission" date="2023-07" db="EMBL/GenBank/DDBJ databases">
        <title>Bacillus lucianemedeirus sp. nov, a new species isolated from an immunobiological production facility.</title>
        <authorList>
            <person name="Costa L.V."/>
            <person name="Miranda R.V.S.L."/>
            <person name="Brandao M.L.L."/>
            <person name="Reis C.M.F."/>
            <person name="Frazao A.M."/>
            <person name="Cruz F.V."/>
            <person name="Baio P.V.P."/>
            <person name="Veras J.F.C."/>
            <person name="Ramos J.N."/>
            <person name="Vieira V."/>
        </authorList>
    </citation>
    <scope>NUCLEOTIDE SEQUENCE [LARGE SCALE GENOMIC DNA]</scope>
    <source>
        <strain evidence="2 3">B190/17</strain>
    </source>
</reference>
<dbReference type="Proteomes" id="UP001619911">
    <property type="component" value="Unassembled WGS sequence"/>
</dbReference>